<organism evidence="1 2">
    <name type="scientific">Rhodoferax aquaticus</name>
    <dbReference type="NCBI Taxonomy" id="2527691"/>
    <lineage>
        <taxon>Bacteria</taxon>
        <taxon>Pseudomonadati</taxon>
        <taxon>Pseudomonadota</taxon>
        <taxon>Betaproteobacteria</taxon>
        <taxon>Burkholderiales</taxon>
        <taxon>Comamonadaceae</taxon>
        <taxon>Rhodoferax</taxon>
    </lineage>
</organism>
<evidence type="ECO:0000313" key="2">
    <source>
        <dbReference type="Proteomes" id="UP000317365"/>
    </source>
</evidence>
<evidence type="ECO:0000313" key="1">
    <source>
        <dbReference type="EMBL" id="QDL53321.1"/>
    </source>
</evidence>
<accession>A0A515EKY6</accession>
<dbReference type="EMBL" id="CP036282">
    <property type="protein sequence ID" value="QDL53321.1"/>
    <property type="molecule type" value="Genomic_DNA"/>
</dbReference>
<keyword evidence="2" id="KW-1185">Reference proteome</keyword>
<proteinExistence type="predicted"/>
<dbReference type="RefSeq" id="WP_142809085.1">
    <property type="nucleotide sequence ID" value="NZ_CP036282.1"/>
</dbReference>
<dbReference type="AlphaFoldDB" id="A0A515EKY6"/>
<gene>
    <name evidence="1" type="ORF">EXZ61_03540</name>
</gene>
<evidence type="ECO:0008006" key="3">
    <source>
        <dbReference type="Google" id="ProtNLM"/>
    </source>
</evidence>
<name>A0A515EKY6_9BURK</name>
<reference evidence="2" key="2">
    <citation type="journal article" date="2020" name="Int. J. Syst. Evol. Microbiol.">
        <title>Genomic insights into a novel species Rhodoferax aquaticus sp. nov., isolated from freshwater.</title>
        <authorList>
            <person name="Li T."/>
            <person name="Zhuo Y."/>
            <person name="Jin C.Z."/>
            <person name="Wu X."/>
            <person name="Ko S.R."/>
            <person name="Jin F.J."/>
            <person name="Ahn C.Y."/>
            <person name="Oh H.M."/>
            <person name="Lee H.G."/>
            <person name="Jin L."/>
        </authorList>
    </citation>
    <scope>NUCLEOTIDE SEQUENCE [LARGE SCALE GENOMIC DNA]</scope>
    <source>
        <strain evidence="2">Gr-4</strain>
    </source>
</reference>
<dbReference type="KEGG" id="rhg:EXZ61_03540"/>
<dbReference type="Proteomes" id="UP000317365">
    <property type="component" value="Chromosome"/>
</dbReference>
<protein>
    <recommendedName>
        <fullName evidence="3">Diguanylate cyclase</fullName>
    </recommendedName>
</protein>
<reference evidence="2" key="1">
    <citation type="submission" date="2019-02" db="EMBL/GenBank/DDBJ databases">
        <title>Complete genome sequence of Rhodoferax sp. Gr-4.</title>
        <authorList>
            <person name="Jin L."/>
        </authorList>
    </citation>
    <scope>NUCLEOTIDE SEQUENCE [LARGE SCALE GENOMIC DNA]</scope>
    <source>
        <strain evidence="2">Gr-4</strain>
    </source>
</reference>
<sequence>MVLDDLYAKERALFHLEWLLHVERRHDNVLQSALVHIALNPEDVRRMSYGAGDAAEKLGEVLTCLQTACRSTDVMMREGMDFWIITAFAQLEPLTDKLKAIMATAPQNGLEIAQNSIRVYALRDFIKPGMPSIDKGADFLALLKRSPSTYAPSTTFN</sequence>